<dbReference type="CDD" id="cd02440">
    <property type="entry name" value="AdoMet_MTases"/>
    <property type="match status" value="1"/>
</dbReference>
<dbReference type="GO" id="GO:0008168">
    <property type="term" value="F:methyltransferase activity"/>
    <property type="evidence" value="ECO:0007669"/>
    <property type="project" value="UniProtKB-KW"/>
</dbReference>
<feature type="domain" description="Methyltransferase" evidence="1">
    <location>
        <begin position="204"/>
        <end position="302"/>
    </location>
</feature>
<dbReference type="InterPro" id="IPR041698">
    <property type="entry name" value="Methyltransf_25"/>
</dbReference>
<dbReference type="Proteomes" id="UP000286100">
    <property type="component" value="Unassembled WGS sequence"/>
</dbReference>
<keyword evidence="2" id="KW-0808">Transferase</keyword>
<keyword evidence="2" id="KW-0489">Methyltransferase</keyword>
<protein>
    <submittedName>
        <fullName evidence="2">Class I SAM-dependent methyltransferase</fullName>
    </submittedName>
</protein>
<evidence type="ECO:0000313" key="2">
    <source>
        <dbReference type="EMBL" id="RJF93831.1"/>
    </source>
</evidence>
<dbReference type="PANTHER" id="PTHR43591">
    <property type="entry name" value="METHYLTRANSFERASE"/>
    <property type="match status" value="1"/>
</dbReference>
<accession>A0A418WRI8</accession>
<dbReference type="RefSeq" id="WP_119760309.1">
    <property type="nucleotide sequence ID" value="NZ_QYUM01000002.1"/>
</dbReference>
<dbReference type="OrthoDB" id="5449367at2"/>
<evidence type="ECO:0000313" key="3">
    <source>
        <dbReference type="Proteomes" id="UP000286100"/>
    </source>
</evidence>
<dbReference type="Pfam" id="PF13649">
    <property type="entry name" value="Methyltransf_25"/>
    <property type="match status" value="1"/>
</dbReference>
<keyword evidence="3" id="KW-1185">Reference proteome</keyword>
<dbReference type="SUPFAM" id="SSF53335">
    <property type="entry name" value="S-adenosyl-L-methionine-dependent methyltransferases"/>
    <property type="match status" value="1"/>
</dbReference>
<organism evidence="2 3">
    <name type="scientific">Sphingomonas cavernae</name>
    <dbReference type="NCBI Taxonomy" id="2320861"/>
    <lineage>
        <taxon>Bacteria</taxon>
        <taxon>Pseudomonadati</taxon>
        <taxon>Pseudomonadota</taxon>
        <taxon>Alphaproteobacteria</taxon>
        <taxon>Sphingomonadales</taxon>
        <taxon>Sphingomonadaceae</taxon>
        <taxon>Sphingomonas</taxon>
    </lineage>
</organism>
<sequence>MKQDVPPPYTAVARHAVFPTPTHDEAARYNFLTALNKYLSGSIGAGNKIAYDTRVLPAFQAEHGRDPRDRFEIRDAMNQDPWHRYWSALKRNSMEMRQQNGRSITLRQLDELSAKVRQFNEGRDTLQLDPDLPLPHYMNAADIHCMPGSYHGEERPGDMSAGANYDSGLFATTGGGLGALSDGGGQALVEWIRKERPDWKPRRILDLGCTVGHNIVPLALAFPEAEVIAIDTAAAVLRYAHARAQALGARNITFIQMNAEDMSRFPDGHFDWVQTTMYLHELSGKALPRIIRESERVLAPGGLMFHLEQPQYSDDMPLYEQFIRDWDAFNNNEPYWSAMHALDLKQVMEEAGLPRDRQFTARVLAVVDRSIFPQAAEGAEEDHGRAAAWNAYGAWKPEA</sequence>
<reference evidence="2 3" key="1">
    <citation type="submission" date="2018-09" db="EMBL/GenBank/DDBJ databases">
        <authorList>
            <person name="Zhu H."/>
        </authorList>
    </citation>
    <scope>NUCLEOTIDE SEQUENCE [LARGE SCALE GENOMIC DNA]</scope>
    <source>
        <strain evidence="2 3">K2R01-6</strain>
    </source>
</reference>
<proteinExistence type="predicted"/>
<dbReference type="Gene3D" id="3.40.50.150">
    <property type="entry name" value="Vaccinia Virus protein VP39"/>
    <property type="match status" value="1"/>
</dbReference>
<dbReference type="PANTHER" id="PTHR43591:SF24">
    <property type="entry name" value="2-METHOXY-6-POLYPRENYL-1,4-BENZOQUINOL METHYLASE, MITOCHONDRIAL"/>
    <property type="match status" value="1"/>
</dbReference>
<dbReference type="InterPro" id="IPR029063">
    <property type="entry name" value="SAM-dependent_MTases_sf"/>
</dbReference>
<gene>
    <name evidence="2" type="ORF">D3876_05965</name>
</gene>
<dbReference type="AlphaFoldDB" id="A0A418WRI8"/>
<name>A0A418WRI8_9SPHN</name>
<comment type="caution">
    <text evidence="2">The sequence shown here is derived from an EMBL/GenBank/DDBJ whole genome shotgun (WGS) entry which is preliminary data.</text>
</comment>
<dbReference type="GO" id="GO:0032259">
    <property type="term" value="P:methylation"/>
    <property type="evidence" value="ECO:0007669"/>
    <property type="project" value="UniProtKB-KW"/>
</dbReference>
<dbReference type="EMBL" id="QYUM01000002">
    <property type="protein sequence ID" value="RJF93831.1"/>
    <property type="molecule type" value="Genomic_DNA"/>
</dbReference>
<evidence type="ECO:0000259" key="1">
    <source>
        <dbReference type="Pfam" id="PF13649"/>
    </source>
</evidence>